<proteinExistence type="predicted"/>
<evidence type="ECO:0000313" key="1">
    <source>
        <dbReference type="EMBL" id="CAB4204171.1"/>
    </source>
</evidence>
<gene>
    <name evidence="1" type="ORF">UFOVP1393_30</name>
</gene>
<accession>A0A6J5S6T3</accession>
<protein>
    <submittedName>
        <fullName evidence="1">Uncharacterized protein</fullName>
    </submittedName>
</protein>
<name>A0A6J5S6T3_9CAUD</name>
<sequence length="66" mass="8184">MNNEIKEYLKLYYFLVDEKNNCETEIKKFHNNENETYEDKLQLFKLYGELKMIRKISDKIYLLINN</sequence>
<dbReference type="EMBL" id="LR797338">
    <property type="protein sequence ID" value="CAB4204171.1"/>
    <property type="molecule type" value="Genomic_DNA"/>
</dbReference>
<reference evidence="1" key="1">
    <citation type="submission" date="2020-05" db="EMBL/GenBank/DDBJ databases">
        <authorList>
            <person name="Chiriac C."/>
            <person name="Salcher M."/>
            <person name="Ghai R."/>
            <person name="Kavagutti S V."/>
        </authorList>
    </citation>
    <scope>NUCLEOTIDE SEQUENCE</scope>
</reference>
<organism evidence="1">
    <name type="scientific">uncultured Caudovirales phage</name>
    <dbReference type="NCBI Taxonomy" id="2100421"/>
    <lineage>
        <taxon>Viruses</taxon>
        <taxon>Duplodnaviria</taxon>
        <taxon>Heunggongvirae</taxon>
        <taxon>Uroviricota</taxon>
        <taxon>Caudoviricetes</taxon>
        <taxon>Peduoviridae</taxon>
        <taxon>Maltschvirus</taxon>
        <taxon>Maltschvirus maltsch</taxon>
    </lineage>
</organism>